<dbReference type="EMBL" id="CP013099">
    <property type="protein sequence ID" value="ALP54658.1"/>
    <property type="molecule type" value="Genomic_DNA"/>
</dbReference>
<evidence type="ECO:0000256" key="1">
    <source>
        <dbReference type="ARBA" id="ARBA00044755"/>
    </source>
</evidence>
<dbReference type="PANTHER" id="PTHR35024">
    <property type="entry name" value="HYPOTHETICAL CYTOSOLIC PROTEIN"/>
    <property type="match status" value="1"/>
</dbReference>
<sequence length="140" mass="14934">MFSNHKKRKSTKIDSLIGQNTELTGDVLFSGGFHIDGKLKGNVCAHEPSSMFTLSDHGVVEGEVHVPNIILNGTVIGDVYASERVELAANAKVIGNVYYNLIEMAMGAEVNGNLVHRVEPAAESVAEIVSPSQDVALSSK</sequence>
<protein>
    <submittedName>
        <fullName evidence="2">Cell shape determination protein CcmA</fullName>
    </submittedName>
</protein>
<keyword evidence="3" id="KW-1185">Reference proteome</keyword>
<dbReference type="PANTHER" id="PTHR35024:SF4">
    <property type="entry name" value="POLYMER-FORMING CYTOSKELETAL PROTEIN"/>
    <property type="match status" value="1"/>
</dbReference>
<comment type="similarity">
    <text evidence="1">Belongs to the bactofilin family.</text>
</comment>
<dbReference type="KEGG" id="tee:Tel_16695"/>
<organism evidence="2 3">
    <name type="scientific">Candidatus Tenderia electrophaga</name>
    <dbReference type="NCBI Taxonomy" id="1748243"/>
    <lineage>
        <taxon>Bacteria</taxon>
        <taxon>Pseudomonadati</taxon>
        <taxon>Pseudomonadota</taxon>
        <taxon>Gammaproteobacteria</taxon>
        <taxon>Candidatus Tenderiales</taxon>
        <taxon>Candidatus Tenderiaceae</taxon>
        <taxon>Candidatus Tenderia</taxon>
    </lineage>
</organism>
<reference evidence="2" key="1">
    <citation type="submission" date="2015-10" db="EMBL/GenBank/DDBJ databases">
        <title>Description of Candidatus Tenderia electrophaga gen. nov, sp. nov., an Uncultivated Electroautotroph from a Biocathode Enrichment.</title>
        <authorList>
            <person name="Eddie B.J."/>
            <person name="Malanoski A.P."/>
            <person name="Wang Z."/>
            <person name="Hall R.J."/>
            <person name="Oh S.D."/>
            <person name="Heiner C."/>
            <person name="Lin B."/>
            <person name="Strycharz-Glaven S.M."/>
        </authorList>
    </citation>
    <scope>NUCLEOTIDE SEQUENCE [LARGE SCALE GENOMIC DNA]</scope>
    <source>
        <strain evidence="2">NRL1</strain>
    </source>
</reference>
<proteinExistence type="inferred from homology"/>
<dbReference type="InterPro" id="IPR007607">
    <property type="entry name" value="BacA/B"/>
</dbReference>
<accession>A0A0S2THP2</accession>
<dbReference type="AlphaFoldDB" id="A0A0S2THP2"/>
<evidence type="ECO:0000313" key="3">
    <source>
        <dbReference type="Proteomes" id="UP000055136"/>
    </source>
</evidence>
<dbReference type="Proteomes" id="UP000055136">
    <property type="component" value="Chromosome"/>
</dbReference>
<evidence type="ECO:0000313" key="2">
    <source>
        <dbReference type="EMBL" id="ALP54658.1"/>
    </source>
</evidence>
<dbReference type="STRING" id="1748243.Tel_16695"/>
<dbReference type="Pfam" id="PF04519">
    <property type="entry name" value="Bactofilin"/>
    <property type="match status" value="1"/>
</dbReference>
<gene>
    <name evidence="2" type="ORF">Tel_16695</name>
</gene>
<name>A0A0S2THP2_9GAMM</name>